<dbReference type="EMBL" id="CAIGXB010000021">
    <property type="protein sequence ID" value="CAC5812519.1"/>
    <property type="molecule type" value="Genomic_DNA"/>
</dbReference>
<dbReference type="Proteomes" id="UP000471199">
    <property type="component" value="Unassembled WGS sequence"/>
</dbReference>
<reference evidence="22 23" key="7">
    <citation type="submission" date="2019-12" db="EMBL/GenBank/DDBJ databases">
        <authorList>
            <consortium name="Pathogen Informatics"/>
        </authorList>
    </citation>
    <scope>NUCLEOTIDE SEQUENCE [LARGE SCALE GENOMIC DNA]</scope>
    <source>
        <strain evidence="9 31">MOS105</strain>
        <strain evidence="10">NCTC13131</strain>
        <strain evidence="3 25">S040_N01_C01</strain>
        <strain evidence="2 23">S087_N01_C01</strain>
        <strain evidence="8 30">SG160</strain>
        <strain evidence="6 27">T012_N10_C04</strain>
        <strain evidence="4 22">T012_N16_C08</strain>
        <strain evidence="5 24">T065_N03_C06</strain>
        <strain evidence="7 26">T197_A02_C01</strain>
    </source>
</reference>
<dbReference type="Proteomes" id="UP000443708">
    <property type="component" value="Unassembled WGS sequence"/>
</dbReference>
<protein>
    <submittedName>
        <fullName evidence="15">Uncharacterized protein</fullName>
    </submittedName>
</protein>
<evidence type="ECO:0000313" key="23">
    <source>
        <dbReference type="Proteomes" id="UP000442782"/>
    </source>
</evidence>
<reference evidence="28 29" key="6">
    <citation type="submission" date="2019-11" db="EMBL/GenBank/DDBJ databases">
        <title>Implementation of targeted gown and glove precautions to prevent Staphylococcus aureus acquisition in community-based nursing homes.</title>
        <authorList>
            <person name="Stine O.C."/>
        </authorList>
    </citation>
    <scope>NUCLEOTIDE SEQUENCE [LARGE SCALE GENOMIC DNA]</scope>
    <source>
        <strain evidence="15 29">S_1081.LBCF.DN</strain>
        <strain evidence="14 28">S_2062.LAUP.DI</strain>
    </source>
</reference>
<dbReference type="EMBL" id="JAANEC010000143">
    <property type="protein sequence ID" value="NUY13685.1"/>
    <property type="molecule type" value="Genomic_DNA"/>
</dbReference>
<dbReference type="AlphaFoldDB" id="A0A0E7TEX1"/>
<dbReference type="EMBL" id="WPXC01000005">
    <property type="protein sequence ID" value="MVM09416.1"/>
    <property type="molecule type" value="Genomic_DNA"/>
</dbReference>
<dbReference type="Proteomes" id="UP000547874">
    <property type="component" value="Unassembled WGS sequence"/>
</dbReference>
<reference evidence="11" key="1">
    <citation type="journal article" date="2015" name="J. Infect. Dis.">
        <title>Parallel Epidemics of Community-Associated Methicillin-Resistant Staphylococcus aureus USA300 Infection in North and South America.</title>
        <authorList>
            <person name="Planet P.J."/>
            <person name="Diaz L."/>
            <person name="Kolokotronis S.O."/>
            <person name="Narechania A."/>
            <person name="Reyes J."/>
            <person name="Xing G."/>
            <person name="Rincon S."/>
            <person name="Smith H."/>
            <person name="Panesso D."/>
            <person name="Ryan C."/>
            <person name="Smith D.P."/>
            <person name="Guzman M."/>
            <person name="Zurita J."/>
            <person name="Sebra R."/>
            <person name="Deikus G."/>
            <person name="Nolan R.L."/>
            <person name="Tenover F.C."/>
            <person name="Weinstock G.M."/>
            <person name="Robinson D.A."/>
            <person name="Arias C.A."/>
        </authorList>
    </citation>
    <scope>NUCLEOTIDE SEQUENCE</scope>
    <source>
        <strain evidence="11">CA15</strain>
        <strain evidence="12">M121</strain>
    </source>
</reference>
<dbReference type="EMBL" id="RQTC01000410">
    <property type="protein sequence ID" value="RZH90162.1"/>
    <property type="molecule type" value="Genomic_DNA"/>
</dbReference>
<dbReference type="EMBL" id="LALJ01000048">
    <property type="protein sequence ID" value="KMR35282.1"/>
    <property type="molecule type" value="Genomic_DNA"/>
</dbReference>
<evidence type="ECO:0000313" key="16">
    <source>
        <dbReference type="EMBL" id="NUY13685.1"/>
    </source>
</evidence>
<evidence type="ECO:0000313" key="20">
    <source>
        <dbReference type="Proteomes" id="UP000293434"/>
    </source>
</evidence>
<dbReference type="EMBL" id="RQTF01000365">
    <property type="protein sequence ID" value="RZI04241.1"/>
    <property type="molecule type" value="Genomic_DNA"/>
</dbReference>
<dbReference type="EMBL" id="LFVP01000017">
    <property type="protein sequence ID" value="KSA77148.1"/>
    <property type="molecule type" value="Genomic_DNA"/>
</dbReference>
<dbReference type="EMBL" id="CACTWD010000029">
    <property type="protein sequence ID" value="CAA4709838.1"/>
    <property type="molecule type" value="Genomic_DNA"/>
</dbReference>
<evidence type="ECO:0000313" key="24">
    <source>
        <dbReference type="Proteomes" id="UP000443506"/>
    </source>
</evidence>
<dbReference type="EMBL" id="UAUZ02000004">
    <property type="protein sequence ID" value="CAD7355014.1"/>
    <property type="molecule type" value="Genomic_DNA"/>
</dbReference>
<evidence type="ECO:0000313" key="15">
    <source>
        <dbReference type="EMBL" id="MVM09416.1"/>
    </source>
</evidence>
<dbReference type="Proteomes" id="UP000478867">
    <property type="component" value="Unassembled WGS sequence"/>
</dbReference>
<evidence type="ECO:0000313" key="8">
    <source>
        <dbReference type="EMBL" id="CAC5812519.1"/>
    </source>
</evidence>
<dbReference type="EMBL" id="CAIIGD010000021">
    <property type="protein sequence ID" value="CAC8240587.1"/>
    <property type="molecule type" value="Genomic_DNA"/>
</dbReference>
<evidence type="ECO:0000313" key="9">
    <source>
        <dbReference type="EMBL" id="CAC8240587.1"/>
    </source>
</evidence>
<organism evidence="15 29">
    <name type="scientific">Staphylococcus aureus</name>
    <dbReference type="NCBI Taxonomy" id="1280"/>
    <lineage>
        <taxon>Bacteria</taxon>
        <taxon>Bacillati</taxon>
        <taxon>Bacillota</taxon>
        <taxon>Bacilli</taxon>
        <taxon>Bacillales</taxon>
        <taxon>Staphylococcaceae</taxon>
        <taxon>Staphylococcus</taxon>
    </lineage>
</organism>
<evidence type="ECO:0000313" key="7">
    <source>
        <dbReference type="EMBL" id="CAA6395875.1"/>
    </source>
</evidence>
<evidence type="ECO:0000313" key="6">
    <source>
        <dbReference type="EMBL" id="CAA6126609.1"/>
    </source>
</evidence>
<dbReference type="Proteomes" id="UP000442696">
    <property type="component" value="Unassembled WGS sequence"/>
</dbReference>
<evidence type="ECO:0000313" key="30">
    <source>
        <dbReference type="Proteomes" id="UP000505390"/>
    </source>
</evidence>
<evidence type="ECO:0000313" key="29">
    <source>
        <dbReference type="Proteomes" id="UP000478867"/>
    </source>
</evidence>
<dbReference type="EMBL" id="WPTS01000012">
    <property type="protein sequence ID" value="MVK33797.1"/>
    <property type="molecule type" value="Genomic_DNA"/>
</dbReference>
<reference evidence="1 19" key="4">
    <citation type="submission" date="2017-09" db="EMBL/GenBank/DDBJ databases">
        <title>A single nucleotide polymorphism in the Staphylococcus aureus virulence regulator SaeR abolishes pathogenesis.</title>
        <authorList>
            <person name="Copin R.J."/>
            <person name="Sause W."/>
            <person name="Shopsin B."/>
            <person name="Torres V.J."/>
        </authorList>
    </citation>
    <scope>NUCLEOTIDE SEQUENCE [LARGE SCALE GENOMIC DNA]</scope>
    <source>
        <strain evidence="19">Newman</strain>
        <strain evidence="1">Newman_D2C</strain>
    </source>
</reference>
<dbReference type="Proteomes" id="UP000052129">
    <property type="component" value="Unassembled WGS sequence"/>
</dbReference>
<dbReference type="Proteomes" id="UP000459586">
    <property type="component" value="Unassembled WGS sequence"/>
</dbReference>
<evidence type="ECO:0000313" key="5">
    <source>
        <dbReference type="EMBL" id="CAA4709838.1"/>
    </source>
</evidence>
<evidence type="ECO:0000313" key="14">
    <source>
        <dbReference type="EMBL" id="MVK33797.1"/>
    </source>
</evidence>
<evidence type="ECO:0000313" key="21">
    <source>
        <dbReference type="Proteomes" id="UP000294017"/>
    </source>
</evidence>
<dbReference type="Proteomes" id="UP000217245">
    <property type="component" value="Chromosome"/>
</dbReference>
<evidence type="ECO:0000313" key="32">
    <source>
        <dbReference type="Proteomes" id="UP000547874"/>
    </source>
</evidence>
<dbReference type="Proteomes" id="UP000443506">
    <property type="component" value="Unassembled WGS sequence"/>
</dbReference>
<dbReference type="Proteomes" id="UP000294017">
    <property type="component" value="Unassembled WGS sequence"/>
</dbReference>
<dbReference type="Proteomes" id="UP000507112">
    <property type="component" value="Unassembled WGS sequence"/>
</dbReference>
<reference evidence="16 32" key="8">
    <citation type="journal article" date="2020" name="J. Antimicrob. Chemother.">
        <title>Detection of heterogeneous vancomycin intermediate resistance in MRSA isolates from Latin America.</title>
        <authorList>
            <person name="Castro B.E."/>
            <person name="Berrio M."/>
            <person name="Vargas M.L."/>
            <person name="Carvajal L.P."/>
            <person name="Millan L.V."/>
            <person name="Rios R."/>
            <person name="Hernandez A.K."/>
            <person name="Rincon S."/>
            <person name="Cubides P."/>
            <person name="Forero E."/>
            <person name="Dinh A."/>
            <person name="Seas C."/>
            <person name="Munita J.M."/>
            <person name="Arias C.A."/>
            <person name="Reyes J."/>
            <person name="Diaz L."/>
        </authorList>
    </citation>
    <scope>NUCLEOTIDE SEQUENCE [LARGE SCALE GENOMIC DNA]</scope>
    <source>
        <strain evidence="16 32">UE1097</strain>
    </source>
</reference>
<dbReference type="EMBL" id="CACTQT010000027">
    <property type="protein sequence ID" value="CAA4401783.1"/>
    <property type="molecule type" value="Genomic_DNA"/>
</dbReference>
<evidence type="ECO:0000313" key="2">
    <source>
        <dbReference type="EMBL" id="CAA4167014.1"/>
    </source>
</evidence>
<dbReference type="RefSeq" id="WP_000070811.1">
    <property type="nucleotide sequence ID" value="NC_021670.1"/>
</dbReference>
<dbReference type="EMBL" id="CACURZ010000027">
    <property type="protein sequence ID" value="CAA6395875.1"/>
    <property type="molecule type" value="Genomic_DNA"/>
</dbReference>
<evidence type="ECO:0000313" key="11">
    <source>
        <dbReference type="EMBL" id="KMR35282.1"/>
    </source>
</evidence>
<evidence type="ECO:0000313" key="17">
    <source>
        <dbReference type="EMBL" id="RZH90162.1"/>
    </source>
</evidence>
<dbReference type="EMBL" id="CACTOE010000029">
    <property type="protein sequence ID" value="CAA4167014.1"/>
    <property type="molecule type" value="Genomic_DNA"/>
</dbReference>
<evidence type="ECO:0000313" key="25">
    <source>
        <dbReference type="Proteomes" id="UP000443708"/>
    </source>
</evidence>
<dbReference type="GeneID" id="66839999"/>
<reference evidence="13" key="3">
    <citation type="journal article" date="2016" name="J. Infect. Dis.">
        <title>Comparative Genomics of Community-Associated Methicillin-Resistant Staphylococcus aureus Shows the Emergence of Clone ST8-USA300 in Geneva, Switzerland.</title>
        <authorList>
            <person name="Von Dach E."/>
            <person name="Diene S.M."/>
            <person name="Fankhauser C."/>
            <person name="Schrenzel J."/>
            <person name="Harbarth S."/>
            <person name="Francois P."/>
        </authorList>
    </citation>
    <scope>NUCLEOTIDE SEQUENCE</scope>
    <source>
        <strain evidence="13">MRSA_S26</strain>
    </source>
</reference>
<evidence type="ECO:0000313" key="10">
    <source>
        <dbReference type="EMBL" id="CAD7355014.1"/>
    </source>
</evidence>
<evidence type="ECO:0000313" key="3">
    <source>
        <dbReference type="EMBL" id="CAA4170276.1"/>
    </source>
</evidence>
<dbReference type="Proteomes" id="UP000251686">
    <property type="component" value="Unassembled WGS sequence"/>
</dbReference>
<evidence type="ECO:0000313" key="4">
    <source>
        <dbReference type="EMBL" id="CAA4401783.1"/>
    </source>
</evidence>
<evidence type="ECO:0000313" key="1">
    <source>
        <dbReference type="EMBL" id="ATC71909.1"/>
    </source>
</evidence>
<dbReference type="Proteomes" id="UP000442782">
    <property type="component" value="Unassembled WGS sequence"/>
</dbReference>
<gene>
    <name evidence="13" type="ORF">ACR79_14430</name>
    <name evidence="1" type="ORF">CNH36_09625</name>
    <name evidence="17" type="ORF">EIG94_15215</name>
    <name evidence="18" type="ORF">EIH03_14725</name>
    <name evidence="12" type="ORF">EP54_13405</name>
    <name evidence="11" type="ORF">EQ90_13625</name>
    <name evidence="14" type="ORF">GO814_01390</name>
    <name evidence="15" type="ORF">GO942_01755</name>
    <name evidence="16" type="ORF">GQX37_14390</name>
    <name evidence="10" type="ORF">NCTC13131_06029</name>
    <name evidence="2" type="ORF">SAMEA1029512_02706</name>
    <name evidence="3" type="ORF">SAMEA1029528_02795</name>
    <name evidence="4" type="ORF">SAMEA2078260_02788</name>
    <name evidence="6" type="ORF">SAMEA2078588_02622</name>
    <name evidence="7" type="ORF">SAMEA2080344_02787</name>
    <name evidence="5" type="ORF">SAMEA2081063_02842</name>
    <name evidence="8" type="ORF">SAMEA4008575_02886</name>
    <name evidence="9" type="ORF">SAMEA70146418_02945</name>
</gene>
<dbReference type="EMBL" id="CP023391">
    <property type="protein sequence ID" value="ATC71909.1"/>
    <property type="molecule type" value="Genomic_DNA"/>
</dbReference>
<reference evidence="13" key="2">
    <citation type="submission" date="2015-06" db="EMBL/GenBank/DDBJ databases">
        <authorList>
            <person name="Diene S.M."/>
            <person name="Von Dach E."/>
            <person name="Fankhauser C."/>
            <person name="Schrenzel J."/>
            <person name="Harbarth S."/>
            <person name="Francois P."/>
        </authorList>
    </citation>
    <scope>NUCLEOTIDE SEQUENCE</scope>
    <source>
        <strain evidence="13">MRSA_S26</strain>
    </source>
</reference>
<name>A0A0E7TEX1_STAAU</name>
<evidence type="ECO:0000313" key="22">
    <source>
        <dbReference type="Proteomes" id="UP000442696"/>
    </source>
</evidence>
<dbReference type="Proteomes" id="UP000293434">
    <property type="component" value="Unassembled WGS sequence"/>
</dbReference>
<dbReference type="EMBL" id="CACTPI010000024">
    <property type="protein sequence ID" value="CAA4170276.1"/>
    <property type="molecule type" value="Genomic_DNA"/>
</dbReference>
<evidence type="ECO:0000313" key="27">
    <source>
        <dbReference type="Proteomes" id="UP000459702"/>
    </source>
</evidence>
<evidence type="ECO:0000313" key="19">
    <source>
        <dbReference type="Proteomes" id="UP000217245"/>
    </source>
</evidence>
<evidence type="ECO:0000313" key="13">
    <source>
        <dbReference type="EMBL" id="KSA77148.1"/>
    </source>
</evidence>
<dbReference type="OMA" id="KNAAWEY"/>
<evidence type="ECO:0000313" key="31">
    <source>
        <dbReference type="Proteomes" id="UP000507112"/>
    </source>
</evidence>
<dbReference type="EMBL" id="LALQ01000076">
    <property type="protein sequence ID" value="KMR55922.1"/>
    <property type="molecule type" value="Genomic_DNA"/>
</dbReference>
<dbReference type="EMBL" id="CACUNS010000023">
    <property type="protein sequence ID" value="CAA6126609.1"/>
    <property type="molecule type" value="Genomic_DNA"/>
</dbReference>
<evidence type="ECO:0000313" key="18">
    <source>
        <dbReference type="EMBL" id="RZI04241.1"/>
    </source>
</evidence>
<dbReference type="Proteomes" id="UP000459702">
    <property type="component" value="Unassembled WGS sequence"/>
</dbReference>
<proteinExistence type="predicted"/>
<evidence type="ECO:0000313" key="26">
    <source>
        <dbReference type="Proteomes" id="UP000459586"/>
    </source>
</evidence>
<dbReference type="Proteomes" id="UP000505390">
    <property type="component" value="Unassembled WGS sequence"/>
</dbReference>
<reference evidence="20 21" key="5">
    <citation type="submission" date="2018-11" db="EMBL/GenBank/DDBJ databases">
        <title>Genomic profiling of Staphylococcus species from a Poultry farm system in KwaZulu-Natal, South Africa.</title>
        <authorList>
            <person name="Amoako D.G."/>
            <person name="Somboro A.M."/>
            <person name="Abia A.L.K."/>
            <person name="Bester L.A."/>
            <person name="Essack S.Y."/>
        </authorList>
    </citation>
    <scope>NUCLEOTIDE SEQUENCE [LARGE SCALE GENOMIC DNA]</scope>
    <source>
        <strain evidence="18 21">SA12</strain>
        <strain evidence="17 20">SA9</strain>
    </source>
</reference>
<accession>A0A1E8XCW6</accession>
<dbReference type="KEGG" id="saur:SABB_01927"/>
<accession>A0A0E7TEX1</accession>
<evidence type="ECO:0000313" key="12">
    <source>
        <dbReference type="EMBL" id="KMR55922.1"/>
    </source>
</evidence>
<sequence length="127" mass="13584">MSNQNLFDELEKKGYKLEDIFTKEEIKKYKAEDQLRAGKTQYVETGKDTATLYLSSAYTKTIAALGAGAISVISALTGGLVGAGVGGFLGSIAASNIDTSKGIYIKLKTKKNAAGEYVLTGEKWGYQ</sequence>
<evidence type="ECO:0000313" key="28">
    <source>
        <dbReference type="Proteomes" id="UP000471199"/>
    </source>
</evidence>